<reference evidence="1" key="2">
    <citation type="journal article" date="2023" name="Science">
        <title>Genomic signatures of disease resistance in endangered staghorn corals.</title>
        <authorList>
            <person name="Vollmer S.V."/>
            <person name="Selwyn J.D."/>
            <person name="Despard B.A."/>
            <person name="Roesel C.L."/>
        </authorList>
    </citation>
    <scope>NUCLEOTIDE SEQUENCE</scope>
    <source>
        <strain evidence="1">K2</strain>
    </source>
</reference>
<comment type="caution">
    <text evidence="1">The sequence shown here is derived from an EMBL/GenBank/DDBJ whole genome shotgun (WGS) entry which is preliminary data.</text>
</comment>
<evidence type="ECO:0008006" key="3">
    <source>
        <dbReference type="Google" id="ProtNLM"/>
    </source>
</evidence>
<keyword evidence="2" id="KW-1185">Reference proteome</keyword>
<accession>A0AAD9Q7J6</accession>
<evidence type="ECO:0000313" key="1">
    <source>
        <dbReference type="EMBL" id="KAK2556208.1"/>
    </source>
</evidence>
<sequence length="105" mass="12184">MLKHECPEEEIICSNEGCSLIIKQKDKEMHAKVCLYKDKNALRMRTGVAIASFTWAIDGFKECVAEKNALSQSVPFANNEFHWDGERWRMLLFVKPPICKMYVLM</sequence>
<protein>
    <recommendedName>
        <fullName evidence="3">TRAF-type domain-containing protein</fullName>
    </recommendedName>
</protein>
<gene>
    <name evidence="1" type="ORF">P5673_021816</name>
</gene>
<organism evidence="1 2">
    <name type="scientific">Acropora cervicornis</name>
    <name type="common">Staghorn coral</name>
    <dbReference type="NCBI Taxonomy" id="6130"/>
    <lineage>
        <taxon>Eukaryota</taxon>
        <taxon>Metazoa</taxon>
        <taxon>Cnidaria</taxon>
        <taxon>Anthozoa</taxon>
        <taxon>Hexacorallia</taxon>
        <taxon>Scleractinia</taxon>
        <taxon>Astrocoeniina</taxon>
        <taxon>Acroporidae</taxon>
        <taxon>Acropora</taxon>
    </lineage>
</organism>
<dbReference type="Proteomes" id="UP001249851">
    <property type="component" value="Unassembled WGS sequence"/>
</dbReference>
<dbReference type="AlphaFoldDB" id="A0AAD9Q7J6"/>
<dbReference type="EMBL" id="JARQWQ010000057">
    <property type="protein sequence ID" value="KAK2556208.1"/>
    <property type="molecule type" value="Genomic_DNA"/>
</dbReference>
<name>A0AAD9Q7J6_ACRCE</name>
<reference evidence="1" key="1">
    <citation type="journal article" date="2023" name="G3 (Bethesda)">
        <title>Whole genome assembly and annotation of the endangered Caribbean coral Acropora cervicornis.</title>
        <authorList>
            <person name="Selwyn J.D."/>
            <person name="Vollmer S.V."/>
        </authorList>
    </citation>
    <scope>NUCLEOTIDE SEQUENCE</scope>
    <source>
        <strain evidence="1">K2</strain>
    </source>
</reference>
<evidence type="ECO:0000313" key="2">
    <source>
        <dbReference type="Proteomes" id="UP001249851"/>
    </source>
</evidence>
<proteinExistence type="predicted"/>